<dbReference type="EMBL" id="VSRR010000439">
    <property type="protein sequence ID" value="MPC15592.1"/>
    <property type="molecule type" value="Genomic_DNA"/>
</dbReference>
<proteinExistence type="predicted"/>
<sequence>MQFLPFQRLSGAGARWVEQGAKALRPLKPSSVPTGAIDLIVKKEFCRVNSAIEGVVVPTVSLPSNKTKGQEEWRVVSSGAKRRKVLRAPQRVETENSFAVLEGDKRKARKQGSFGAELNKLYKANDLPSIIIPAFYCHLKHNDKEHPCQHLNM</sequence>
<protein>
    <submittedName>
        <fullName evidence="1">Uncharacterized protein</fullName>
    </submittedName>
</protein>
<reference evidence="1 2" key="1">
    <citation type="submission" date="2019-05" db="EMBL/GenBank/DDBJ databases">
        <title>Another draft genome of Portunus trituberculatus and its Hox gene families provides insights of decapod evolution.</title>
        <authorList>
            <person name="Jeong J.-H."/>
            <person name="Song I."/>
            <person name="Kim S."/>
            <person name="Choi T."/>
            <person name="Kim D."/>
            <person name="Ryu S."/>
            <person name="Kim W."/>
        </authorList>
    </citation>
    <scope>NUCLEOTIDE SEQUENCE [LARGE SCALE GENOMIC DNA]</scope>
    <source>
        <tissue evidence="1">Muscle</tissue>
    </source>
</reference>
<dbReference type="Proteomes" id="UP000324222">
    <property type="component" value="Unassembled WGS sequence"/>
</dbReference>
<name>A0A5B7D0N1_PORTR</name>
<comment type="caution">
    <text evidence="1">The sequence shown here is derived from an EMBL/GenBank/DDBJ whole genome shotgun (WGS) entry which is preliminary data.</text>
</comment>
<evidence type="ECO:0000313" key="2">
    <source>
        <dbReference type="Proteomes" id="UP000324222"/>
    </source>
</evidence>
<accession>A0A5B7D0N1</accession>
<organism evidence="1 2">
    <name type="scientific">Portunus trituberculatus</name>
    <name type="common">Swimming crab</name>
    <name type="synonym">Neptunus trituberculatus</name>
    <dbReference type="NCBI Taxonomy" id="210409"/>
    <lineage>
        <taxon>Eukaryota</taxon>
        <taxon>Metazoa</taxon>
        <taxon>Ecdysozoa</taxon>
        <taxon>Arthropoda</taxon>
        <taxon>Crustacea</taxon>
        <taxon>Multicrustacea</taxon>
        <taxon>Malacostraca</taxon>
        <taxon>Eumalacostraca</taxon>
        <taxon>Eucarida</taxon>
        <taxon>Decapoda</taxon>
        <taxon>Pleocyemata</taxon>
        <taxon>Brachyura</taxon>
        <taxon>Eubrachyura</taxon>
        <taxon>Portunoidea</taxon>
        <taxon>Portunidae</taxon>
        <taxon>Portuninae</taxon>
        <taxon>Portunus</taxon>
    </lineage>
</organism>
<dbReference type="AlphaFoldDB" id="A0A5B7D0N1"/>
<gene>
    <name evidence="1" type="ORF">E2C01_008391</name>
</gene>
<evidence type="ECO:0000313" key="1">
    <source>
        <dbReference type="EMBL" id="MPC15592.1"/>
    </source>
</evidence>
<keyword evidence="2" id="KW-1185">Reference proteome</keyword>